<evidence type="ECO:0000259" key="20">
    <source>
        <dbReference type="Pfam" id="PF06455"/>
    </source>
</evidence>
<geneLocation type="mitochondrion" evidence="21"/>
<dbReference type="Pfam" id="PF00662">
    <property type="entry name" value="Proton_antipo_N"/>
    <property type="match status" value="1"/>
</dbReference>
<evidence type="ECO:0000256" key="15">
    <source>
        <dbReference type="ARBA" id="ARBA00023136"/>
    </source>
</evidence>
<dbReference type="Pfam" id="PF00361">
    <property type="entry name" value="Proton_antipo_M"/>
    <property type="match status" value="1"/>
</dbReference>
<feature type="transmembrane region" description="Helical" evidence="17">
    <location>
        <begin position="273"/>
        <end position="295"/>
    </location>
</feature>
<feature type="transmembrane region" description="Helical" evidence="17">
    <location>
        <begin position="341"/>
        <end position="362"/>
    </location>
</feature>
<evidence type="ECO:0000256" key="6">
    <source>
        <dbReference type="ARBA" id="ARBA00022660"/>
    </source>
</evidence>
<keyword evidence="10" id="KW-0249">Electron transport</keyword>
<evidence type="ECO:0000256" key="1">
    <source>
        <dbReference type="ARBA" id="ARBA00003257"/>
    </source>
</evidence>
<comment type="subcellular location">
    <subcellularLocation>
        <location evidence="2">Mitochondrion inner membrane</location>
        <topology evidence="2">Multi-pass membrane protein</topology>
    </subcellularLocation>
</comment>
<feature type="transmembrane region" description="Helical" evidence="17">
    <location>
        <begin position="488"/>
        <end position="513"/>
    </location>
</feature>
<dbReference type="PANTHER" id="PTHR42829">
    <property type="entry name" value="NADH-UBIQUINONE OXIDOREDUCTASE CHAIN 5"/>
    <property type="match status" value="1"/>
</dbReference>
<keyword evidence="13 17" id="KW-0830">Ubiquinone</keyword>
<evidence type="ECO:0000256" key="10">
    <source>
        <dbReference type="ARBA" id="ARBA00022982"/>
    </source>
</evidence>
<dbReference type="InterPro" id="IPR010934">
    <property type="entry name" value="NADH_DH_su5_C"/>
</dbReference>
<feature type="transmembrane region" description="Helical" evidence="17">
    <location>
        <begin position="424"/>
        <end position="446"/>
    </location>
</feature>
<feature type="domain" description="NADH dehydrogenase subunit 5 C-terminal" evidence="20">
    <location>
        <begin position="395"/>
        <end position="575"/>
    </location>
</feature>
<evidence type="ECO:0000256" key="2">
    <source>
        <dbReference type="ARBA" id="ARBA00004448"/>
    </source>
</evidence>
<evidence type="ECO:0000313" key="21">
    <source>
        <dbReference type="EMBL" id="QAX91445.1"/>
    </source>
</evidence>
<sequence>MSWKIKLHLSSLVFLCFSSFSLLMFSVWFLSSNIVNVIEWEFICLNSCSIVVSFIFDWMSLMFLSFVFFISAMVLFYSGDYMLGDLNFNRFMYLVLCFVASMGALIISPNLISILLGWDGLGLVSYALVIYYSNEKSANAGMLTVLSNRVGDVAILLSIALMFNMGGWNFFNYTSYMGDSSLGTILKFLIVLAAMTKSAQIPFSAWLPAAMAAPTPVSSLVHSSTLVTAGVYLLIRFSAAFNNSSVQSFLLIISCLTMFMAGLGANFEYDLKKIIALSTLSQLGVMISILSLGFADLAFFHLLSHALFKALLFMCAGVIIHNVKEYQDIRCMGGMVEFMPITSMCMNLANLALCGMPFLAGFYSKDMILEVAFMSEINFISFILFALATGLTVCYTFRLIYYSLSGSFNLGGLSVIADNSTVMTNPMVGLSVGAIVGGCFLSWLIFPEPYMICMGVEFKMLPLLVSGLGGFIGYMTNIMSVNFKLKSLFLYKSVVVMGSMWFMPFLSTFGLNLSSLKSSQMFMKSGDGGWSEFYGGQGIYSFVSSGSSYFQVFQDNSVKIFMKIFMIWLIILFFII</sequence>
<feature type="transmembrane region" description="Helical" evidence="17">
    <location>
        <begin position="382"/>
        <end position="404"/>
    </location>
</feature>
<evidence type="ECO:0000256" key="9">
    <source>
        <dbReference type="ARBA" id="ARBA00022967"/>
    </source>
</evidence>
<comment type="function">
    <text evidence="1">Core subunit of the mitochondrial membrane respiratory chain NADH dehydrogenase (Complex I) that is believed to belong to the minimal assembly required for catalysis. Complex I functions in the transfer of electrons from NADH to the respiratory chain. The immediate electron acceptor for the enzyme is believed to be ubiquinone.</text>
</comment>
<dbReference type="Pfam" id="PF06455">
    <property type="entry name" value="NADH5_C"/>
    <property type="match status" value="1"/>
</dbReference>
<evidence type="ECO:0000256" key="14">
    <source>
        <dbReference type="ARBA" id="ARBA00023128"/>
    </source>
</evidence>
<evidence type="ECO:0000256" key="4">
    <source>
        <dbReference type="ARBA" id="ARBA00021096"/>
    </source>
</evidence>
<keyword evidence="5 17" id="KW-0813">Transport</keyword>
<feature type="transmembrane region" description="Helical" evidence="17">
    <location>
        <begin position="185"/>
        <end position="207"/>
    </location>
</feature>
<keyword evidence="6" id="KW-0679">Respiratory chain</keyword>
<dbReference type="PRINTS" id="PR01434">
    <property type="entry name" value="NADHDHGNASE5"/>
</dbReference>
<comment type="function">
    <text evidence="17">Core subunit of the mitochondrial membrane respiratory chain NADH dehydrogenase (Complex I) which catalyzes electron transfer from NADH through the respiratory chain, using ubiquinone as an electron acceptor. Essential for the catalytic activity and assembly of complex I.</text>
</comment>
<accession>A0A411ATW4</accession>
<dbReference type="EC" id="7.1.1.2" evidence="3 17"/>
<organism evidence="21">
    <name type="scientific">Upogebia bowerbankii</name>
    <dbReference type="NCBI Taxonomy" id="2302679"/>
    <lineage>
        <taxon>Eukaryota</taxon>
        <taxon>Metazoa</taxon>
        <taxon>Ecdysozoa</taxon>
        <taxon>Arthropoda</taxon>
        <taxon>Crustacea</taxon>
        <taxon>Multicrustacea</taxon>
        <taxon>Malacostraca</taxon>
        <taxon>Eumalacostraca</taxon>
        <taxon>Eucarida</taxon>
        <taxon>Decapoda</taxon>
        <taxon>Pleocyemata</taxon>
        <taxon>Gebiidea</taxon>
        <taxon>Upogebiidae</taxon>
        <taxon>Upogebia</taxon>
    </lineage>
</organism>
<evidence type="ECO:0000256" key="3">
    <source>
        <dbReference type="ARBA" id="ARBA00012944"/>
    </source>
</evidence>
<feature type="transmembrane region" description="Helical" evidence="17">
    <location>
        <begin position="114"/>
        <end position="133"/>
    </location>
</feature>
<feature type="transmembrane region" description="Helical" evidence="17">
    <location>
        <begin position="153"/>
        <end position="173"/>
    </location>
</feature>
<evidence type="ECO:0000256" key="5">
    <source>
        <dbReference type="ARBA" id="ARBA00022448"/>
    </source>
</evidence>
<feature type="domain" description="NADH:quinone oxidoreductase/Mrp antiporter transmembrane" evidence="18">
    <location>
        <begin position="108"/>
        <end position="386"/>
    </location>
</feature>
<dbReference type="InterPro" id="IPR001516">
    <property type="entry name" value="Proton_antipo_N"/>
</dbReference>
<feature type="transmembrane region" description="Helical" evidence="17">
    <location>
        <begin position="219"/>
        <end position="237"/>
    </location>
</feature>
<feature type="transmembrane region" description="Helical" evidence="17">
    <location>
        <begin position="249"/>
        <end position="267"/>
    </location>
</feature>
<evidence type="ECO:0000256" key="8">
    <source>
        <dbReference type="ARBA" id="ARBA00022792"/>
    </source>
</evidence>
<name>A0A411ATW4_9EUCA</name>
<feature type="domain" description="NADH-Ubiquinone oxidoreductase (complex I) chain 5 N-terminal" evidence="19">
    <location>
        <begin position="45"/>
        <end position="92"/>
    </location>
</feature>
<dbReference type="InterPro" id="IPR001750">
    <property type="entry name" value="ND/Mrp_TM"/>
</dbReference>
<evidence type="ECO:0000256" key="17">
    <source>
        <dbReference type="RuleBase" id="RU003404"/>
    </source>
</evidence>
<dbReference type="InterPro" id="IPR003945">
    <property type="entry name" value="NU5C-like"/>
</dbReference>
<feature type="transmembrane region" description="Helical" evidence="17">
    <location>
        <begin position="302"/>
        <end position="321"/>
    </location>
</feature>
<feature type="transmembrane region" description="Helical" evidence="17">
    <location>
        <begin position="12"/>
        <end position="31"/>
    </location>
</feature>
<keyword evidence="9" id="KW-1278">Translocase</keyword>
<dbReference type="GO" id="GO:0042773">
    <property type="term" value="P:ATP synthesis coupled electron transport"/>
    <property type="evidence" value="ECO:0007669"/>
    <property type="project" value="InterPro"/>
</dbReference>
<keyword evidence="11 17" id="KW-1133">Transmembrane helix</keyword>
<dbReference type="GO" id="GO:0015990">
    <property type="term" value="P:electron transport coupled proton transport"/>
    <property type="evidence" value="ECO:0007669"/>
    <property type="project" value="TreeGrafter"/>
</dbReference>
<feature type="transmembrane region" description="Helical" evidence="17">
    <location>
        <begin position="458"/>
        <end position="476"/>
    </location>
</feature>
<keyword evidence="12 17" id="KW-0520">NAD</keyword>
<reference evidence="21" key="1">
    <citation type="submission" date="2017-11" db="EMBL/GenBank/DDBJ databases">
        <title>Complete mitochondrial genome of Upogebia bowerbankii.</title>
        <authorList>
            <person name="Tan M.H."/>
            <person name="Gan H.M."/>
            <person name="Lee Y.P."/>
            <person name="Austin C.M."/>
        </authorList>
    </citation>
    <scope>NUCLEOTIDE SEQUENCE</scope>
</reference>
<evidence type="ECO:0000259" key="18">
    <source>
        <dbReference type="Pfam" id="PF00361"/>
    </source>
</evidence>
<feature type="transmembrane region" description="Helical" evidence="17">
    <location>
        <begin position="61"/>
        <end position="79"/>
    </location>
</feature>
<comment type="catalytic activity">
    <reaction evidence="16 17">
        <text>a ubiquinone + NADH + 5 H(+)(in) = a ubiquinol + NAD(+) + 4 H(+)(out)</text>
        <dbReference type="Rhea" id="RHEA:29091"/>
        <dbReference type="Rhea" id="RHEA-COMP:9565"/>
        <dbReference type="Rhea" id="RHEA-COMP:9566"/>
        <dbReference type="ChEBI" id="CHEBI:15378"/>
        <dbReference type="ChEBI" id="CHEBI:16389"/>
        <dbReference type="ChEBI" id="CHEBI:17976"/>
        <dbReference type="ChEBI" id="CHEBI:57540"/>
        <dbReference type="ChEBI" id="CHEBI:57945"/>
        <dbReference type="EC" id="7.1.1.2"/>
    </reaction>
</comment>
<dbReference type="PANTHER" id="PTHR42829:SF2">
    <property type="entry name" value="NADH-UBIQUINONE OXIDOREDUCTASE CHAIN 5"/>
    <property type="match status" value="1"/>
</dbReference>
<gene>
    <name evidence="21" type="primary">nad5</name>
</gene>
<comment type="similarity">
    <text evidence="17">Belongs to the complex I subunit 5 family.</text>
</comment>
<evidence type="ECO:0000256" key="13">
    <source>
        <dbReference type="ARBA" id="ARBA00023075"/>
    </source>
</evidence>
<keyword evidence="14 17" id="KW-0496">Mitochondrion</keyword>
<feature type="transmembrane region" description="Helical" evidence="17">
    <location>
        <begin position="558"/>
        <end position="575"/>
    </location>
</feature>
<dbReference type="GO" id="GO:0005743">
    <property type="term" value="C:mitochondrial inner membrane"/>
    <property type="evidence" value="ECO:0007669"/>
    <property type="project" value="UniProtKB-SubCell"/>
</dbReference>
<proteinExistence type="inferred from homology"/>
<dbReference type="GO" id="GO:0008137">
    <property type="term" value="F:NADH dehydrogenase (ubiquinone) activity"/>
    <property type="evidence" value="ECO:0007669"/>
    <property type="project" value="UniProtKB-EC"/>
</dbReference>
<evidence type="ECO:0000259" key="19">
    <source>
        <dbReference type="Pfam" id="PF00662"/>
    </source>
</evidence>
<keyword evidence="8" id="KW-0999">Mitochondrion inner membrane</keyword>
<evidence type="ECO:0000256" key="11">
    <source>
        <dbReference type="ARBA" id="ARBA00022989"/>
    </source>
</evidence>
<evidence type="ECO:0000256" key="12">
    <source>
        <dbReference type="ARBA" id="ARBA00023027"/>
    </source>
</evidence>
<keyword evidence="15 17" id="KW-0472">Membrane</keyword>
<evidence type="ECO:0000256" key="16">
    <source>
        <dbReference type="ARBA" id="ARBA00049551"/>
    </source>
</evidence>
<keyword evidence="7 17" id="KW-0812">Transmembrane</keyword>
<feature type="transmembrane region" description="Helical" evidence="17">
    <location>
        <begin position="91"/>
        <end position="107"/>
    </location>
</feature>
<evidence type="ECO:0000256" key="7">
    <source>
        <dbReference type="ARBA" id="ARBA00022692"/>
    </source>
</evidence>
<dbReference type="EMBL" id="MG551499">
    <property type="protein sequence ID" value="QAX91445.1"/>
    <property type="molecule type" value="Genomic_DNA"/>
</dbReference>
<protein>
    <recommendedName>
        <fullName evidence="4 17">NADH-ubiquinone oxidoreductase chain 5</fullName>
        <ecNumber evidence="3 17">7.1.1.2</ecNumber>
    </recommendedName>
</protein>
<dbReference type="AlphaFoldDB" id="A0A411ATW4"/>
<dbReference type="GO" id="GO:0003954">
    <property type="term" value="F:NADH dehydrogenase activity"/>
    <property type="evidence" value="ECO:0007669"/>
    <property type="project" value="TreeGrafter"/>
</dbReference>